<dbReference type="Gene3D" id="3.10.310.10">
    <property type="entry name" value="Diaminopimelate Epimerase, Chain A, domain 1"/>
    <property type="match status" value="2"/>
</dbReference>
<dbReference type="PANTHER" id="PTHR43709">
    <property type="entry name" value="ACONITATE ISOMERASE-RELATED"/>
    <property type="match status" value="1"/>
</dbReference>
<dbReference type="InterPro" id="IPR047687">
    <property type="entry name" value="OMA_tautomer-like"/>
</dbReference>
<proteinExistence type="inferred from homology"/>
<dbReference type="EMBL" id="AJWN02000014">
    <property type="protein sequence ID" value="OEE63810.1"/>
    <property type="molecule type" value="Genomic_DNA"/>
</dbReference>
<comment type="caution">
    <text evidence="3">The sequence shown here is derived from an EMBL/GenBank/DDBJ whole genome shotgun (WGS) entry which is preliminary data.</text>
</comment>
<evidence type="ECO:0000313" key="3">
    <source>
        <dbReference type="EMBL" id="OEE63810.1"/>
    </source>
</evidence>
<dbReference type="Proteomes" id="UP000095039">
    <property type="component" value="Unassembled WGS sequence"/>
</dbReference>
<accession>A0A1E5CE73</accession>
<dbReference type="NCBIfam" id="NF033377">
    <property type="entry name" value="OMA_tautomer"/>
    <property type="match status" value="1"/>
</dbReference>
<gene>
    <name evidence="3" type="ORF">A1OK_18550</name>
</gene>
<dbReference type="InterPro" id="IPR007400">
    <property type="entry name" value="PrpF-like"/>
</dbReference>
<dbReference type="GO" id="GO:0016853">
    <property type="term" value="F:isomerase activity"/>
    <property type="evidence" value="ECO:0007669"/>
    <property type="project" value="UniProtKB-KW"/>
</dbReference>
<keyword evidence="2" id="KW-0413">Isomerase</keyword>
<dbReference type="SUPFAM" id="SSF54506">
    <property type="entry name" value="Diaminopimelate epimerase-like"/>
    <property type="match status" value="2"/>
</dbReference>
<sequence length="358" mass="37285">MVSIPYMQLRGGSSKGIYFLASDLPDDAEERNQIILDAVGRDARQIDGLGGANPLTSKVAVVSASAHADYDVDYLFVQVVVGDNRVDTTPNCGNILAGVGAFAIESGLVEATHPKTMVRVLMTNSGNRCDLEIETPNGHVKYDGDAAIDGVPGTASPVICHYQDIAGSITGALLPTGNTRDTFEGLDGQYDVTCIDNGMPVVVLRAEDFGVTGYESADELNNHVELKARIEAVRLKAGVAMNLGDVTDKVVPKMCLIASPVAGGNVSSRTFIPHVCHSAIGVLGAVSVATACALSGSVAEGIASIPDGLVKTLSVEHPSGEFSMTLTFDQSGAVQSAGLVRTARLLAKGELYLPKTVI</sequence>
<protein>
    <submittedName>
        <fullName evidence="3">PrpF protein</fullName>
    </submittedName>
</protein>
<comment type="similarity">
    <text evidence="1">Belongs to the PrpF family.</text>
</comment>
<dbReference type="AlphaFoldDB" id="A0A1E5CE73"/>
<dbReference type="Pfam" id="PF04303">
    <property type="entry name" value="PrpF"/>
    <property type="match status" value="1"/>
</dbReference>
<evidence type="ECO:0000256" key="2">
    <source>
        <dbReference type="ARBA" id="ARBA00023235"/>
    </source>
</evidence>
<reference evidence="3 4" key="1">
    <citation type="journal article" date="2012" name="Science">
        <title>Ecological populations of bacteria act as socially cohesive units of antibiotic production and resistance.</title>
        <authorList>
            <person name="Cordero O.X."/>
            <person name="Wildschutte H."/>
            <person name="Kirkup B."/>
            <person name="Proehl S."/>
            <person name="Ngo L."/>
            <person name="Hussain F."/>
            <person name="Le Roux F."/>
            <person name="Mincer T."/>
            <person name="Polz M.F."/>
        </authorList>
    </citation>
    <scope>NUCLEOTIDE SEQUENCE [LARGE SCALE GENOMIC DNA]</scope>
    <source>
        <strain evidence="3 4">FF-454</strain>
    </source>
</reference>
<organism evidence="3 4">
    <name type="scientific">Enterovibrio norvegicus FF-454</name>
    <dbReference type="NCBI Taxonomy" id="1185651"/>
    <lineage>
        <taxon>Bacteria</taxon>
        <taxon>Pseudomonadati</taxon>
        <taxon>Pseudomonadota</taxon>
        <taxon>Gammaproteobacteria</taxon>
        <taxon>Vibrionales</taxon>
        <taxon>Vibrionaceae</taxon>
        <taxon>Enterovibrio</taxon>
    </lineage>
</organism>
<dbReference type="RefSeq" id="WP_016958088.1">
    <property type="nucleotide sequence ID" value="NZ_AJWN02000014.1"/>
</dbReference>
<keyword evidence="4" id="KW-1185">Reference proteome</keyword>
<dbReference type="PANTHER" id="PTHR43709:SF3">
    <property type="entry name" value="ISOMERASE YBHH-RELATED"/>
    <property type="match status" value="1"/>
</dbReference>
<name>A0A1E5CE73_9GAMM</name>
<evidence type="ECO:0000256" key="1">
    <source>
        <dbReference type="ARBA" id="ARBA00007673"/>
    </source>
</evidence>
<evidence type="ECO:0000313" key="4">
    <source>
        <dbReference type="Proteomes" id="UP000095039"/>
    </source>
</evidence>